<dbReference type="Gene3D" id="3.40.50.12780">
    <property type="entry name" value="N-terminal domain of ligase-like"/>
    <property type="match status" value="1"/>
</dbReference>
<evidence type="ECO:0000313" key="2">
    <source>
        <dbReference type="EMBL" id="USW54966.1"/>
    </source>
</evidence>
<keyword evidence="3" id="KW-1185">Reference proteome</keyword>
<protein>
    <submittedName>
        <fullName evidence="2">AMP-dependent synthetase/ligase, ANL domain-containing protein</fullName>
    </submittedName>
</protein>
<dbReference type="Proteomes" id="UP001056384">
    <property type="component" value="Chromosome 7"/>
</dbReference>
<reference evidence="2" key="1">
    <citation type="submission" date="2022-06" db="EMBL/GenBank/DDBJ databases">
        <title>Complete genome sequences of two strains of the flax pathogen Septoria linicola.</title>
        <authorList>
            <person name="Lapalu N."/>
            <person name="Simon A."/>
            <person name="Demenou B."/>
            <person name="Paumier D."/>
            <person name="Guillot M.-P."/>
            <person name="Gout L."/>
            <person name="Valade R."/>
        </authorList>
    </citation>
    <scope>NUCLEOTIDE SEQUENCE</scope>
    <source>
        <strain evidence="2">SE15195</strain>
    </source>
</reference>
<accession>A0A9Q9B096</accession>
<dbReference type="InterPro" id="IPR000873">
    <property type="entry name" value="AMP-dep_synth/lig_dom"/>
</dbReference>
<dbReference type="InterPro" id="IPR042099">
    <property type="entry name" value="ANL_N_sf"/>
</dbReference>
<feature type="domain" description="AMP-dependent synthetase/ligase" evidence="1">
    <location>
        <begin position="41"/>
        <end position="171"/>
    </location>
</feature>
<dbReference type="EMBL" id="CP099424">
    <property type="protein sequence ID" value="USW54966.1"/>
    <property type="molecule type" value="Genomic_DNA"/>
</dbReference>
<proteinExistence type="predicted"/>
<dbReference type="Pfam" id="PF00501">
    <property type="entry name" value="AMP-binding"/>
    <property type="match status" value="1"/>
</dbReference>
<gene>
    <name evidence="2" type="ORF">Slin15195_G082850</name>
</gene>
<dbReference type="SUPFAM" id="SSF56801">
    <property type="entry name" value="Acetyl-CoA synthetase-like"/>
    <property type="match status" value="1"/>
</dbReference>
<dbReference type="AlphaFoldDB" id="A0A9Q9B096"/>
<sequence length="188" mass="20285">MAHGGTFKVLRYAYLEEGYTLSSRLPPPVIPNVFLCDFVFENLQKHPPNQVILQSASDDKTVTAGQMVAMSPKIAENLKDFGLVEGDVVFAISGDSLSLSCLLLPLAALGVIYVAEKPSNLVAELTQRIQHSGAKAVLCDVRTIDRTMGAVAGLQSVQFIILLGEDGFDMQARSKPVKLLSFSDAQNC</sequence>
<evidence type="ECO:0000259" key="1">
    <source>
        <dbReference type="Pfam" id="PF00501"/>
    </source>
</evidence>
<name>A0A9Q9B096_9PEZI</name>
<evidence type="ECO:0000313" key="3">
    <source>
        <dbReference type="Proteomes" id="UP001056384"/>
    </source>
</evidence>
<organism evidence="2 3">
    <name type="scientific">Septoria linicola</name>
    <dbReference type="NCBI Taxonomy" id="215465"/>
    <lineage>
        <taxon>Eukaryota</taxon>
        <taxon>Fungi</taxon>
        <taxon>Dikarya</taxon>
        <taxon>Ascomycota</taxon>
        <taxon>Pezizomycotina</taxon>
        <taxon>Dothideomycetes</taxon>
        <taxon>Dothideomycetidae</taxon>
        <taxon>Mycosphaerellales</taxon>
        <taxon>Mycosphaerellaceae</taxon>
        <taxon>Septoria</taxon>
    </lineage>
</organism>